<sequence>MTRTVLVVGSGIAGLTAARHAREAGHDVLLVTKRRLEDGCTVRAQGGIGGTVFPDDSVASHVHDTLVAGAGHCDPEAVQVLCESGAESIHELAREGVQFDTDEFGQWCRGLEGAHSIARIVHAGGDATGARIHEALVTAARRAGVRFLEHRMLRELIVRDGRAVGARFSKLVPIAEPVEVQDVFAEPVEVLALEADAVILATGGYGGLYPFTTNPDSATGDGIVIAARAGAELADLEFMQFHPTVLAVGEPFLISEAVRGEGATLVDETGYRFMLDIDPRAELAPRDIVARAIAAQGMPGSPGAGESPSRSQSSREAAYRGVPLDTACGLLEERSPISREAAYRGAEGSGRGAFLDATQLGRDFLASRFPTIDAALKARGLDWSREPIPVQPAAHFAMGGISTDLWGKTTVPGLYAVGEVARTGVHGANRLASNSLLEGAVFGARVALAIGMDANPSSSSSRAAAYRDVPLDTACGLLGDRRSPLDTACGLLGDRDGRLAERGAEEPNEPFSRAALQQLMWRNAGLIRTAEGLGEAEQRIHHWQTTANPQDPEDQNLLELAALVTQAALQRTESKGAHFRADATTANTTLAPTH</sequence>
<evidence type="ECO:0000256" key="1">
    <source>
        <dbReference type="ARBA" id="ARBA00001974"/>
    </source>
</evidence>
<comment type="cofactor">
    <cofactor evidence="1">
        <name>FAD</name>
        <dbReference type="ChEBI" id="CHEBI:57692"/>
    </cofactor>
</comment>
<evidence type="ECO:0000256" key="13">
    <source>
        <dbReference type="SAM" id="MobiDB-lite"/>
    </source>
</evidence>
<comment type="similarity">
    <text evidence="3">Belongs to the FAD-dependent oxidoreductase 2 family. NadB subfamily.</text>
</comment>
<dbReference type="RefSeq" id="WP_026935934.1">
    <property type="nucleotide sequence ID" value="NZ_CP028426.1"/>
</dbReference>
<reference evidence="16" key="2">
    <citation type="journal article" date="2022" name="Sci. Rep.">
        <title>In silico prediction of the enzymes involved in the degradation of the herbicide molinate by Gulosibacter molinativorax ON4T.</title>
        <authorList>
            <person name="Lopes A.R."/>
            <person name="Bunin E."/>
            <person name="Viana A.T."/>
            <person name="Froufe H."/>
            <person name="Munoz-Merida A."/>
            <person name="Pinho D."/>
            <person name="Figueiredo J."/>
            <person name="Barroso C."/>
            <person name="Vaz-Moreira I."/>
            <person name="Bellanger X."/>
            <person name="Egas C."/>
            <person name="Nunes O.C."/>
        </authorList>
    </citation>
    <scope>NUCLEOTIDE SEQUENCE</scope>
    <source>
        <strain evidence="16">ON4</strain>
    </source>
</reference>
<evidence type="ECO:0000256" key="7">
    <source>
        <dbReference type="ARBA" id="ARBA00022642"/>
    </source>
</evidence>
<dbReference type="Gene3D" id="1.20.58.100">
    <property type="entry name" value="Fumarate reductase/succinate dehydrogenase flavoprotein-like, C-terminal domain"/>
    <property type="match status" value="1"/>
</dbReference>
<evidence type="ECO:0000256" key="10">
    <source>
        <dbReference type="ARBA" id="ARBA00029426"/>
    </source>
</evidence>
<name>A0ABT7C4C4_9MICO</name>
<comment type="function">
    <text evidence="10">Catalyzes the oxidation of L-aspartate to iminoaspartate, the first step in the de novo biosynthesis of NAD(+).</text>
</comment>
<evidence type="ECO:0000313" key="17">
    <source>
        <dbReference type="Proteomes" id="UP001170379"/>
    </source>
</evidence>
<feature type="region of interest" description="Disordered" evidence="13">
    <location>
        <begin position="573"/>
        <end position="594"/>
    </location>
</feature>
<keyword evidence="17" id="KW-1185">Reference proteome</keyword>
<feature type="region of interest" description="Disordered" evidence="13">
    <location>
        <begin position="296"/>
        <end position="318"/>
    </location>
</feature>
<evidence type="ECO:0000256" key="6">
    <source>
        <dbReference type="ARBA" id="ARBA00022630"/>
    </source>
</evidence>
<dbReference type="PANTHER" id="PTHR42716">
    <property type="entry name" value="L-ASPARTATE OXIDASE"/>
    <property type="match status" value="1"/>
</dbReference>
<gene>
    <name evidence="16" type="ORF">C7K25_01560</name>
</gene>
<evidence type="ECO:0000256" key="3">
    <source>
        <dbReference type="ARBA" id="ARBA00008562"/>
    </source>
</evidence>
<evidence type="ECO:0000256" key="9">
    <source>
        <dbReference type="ARBA" id="ARBA00023002"/>
    </source>
</evidence>
<feature type="compositionally biased region" description="Polar residues" evidence="13">
    <location>
        <begin position="584"/>
        <end position="594"/>
    </location>
</feature>
<feature type="domain" description="Fumarate reductase/succinate dehydrogenase flavoprotein-like C-terminal" evidence="15">
    <location>
        <begin position="555"/>
        <end position="585"/>
    </location>
</feature>
<dbReference type="EMBL" id="PXVD01000002">
    <property type="protein sequence ID" value="MDJ1370067.1"/>
    <property type="molecule type" value="Genomic_DNA"/>
</dbReference>
<comment type="pathway">
    <text evidence="2">Cofactor biosynthesis; NAD(+) biosynthesis; iminoaspartate from L-aspartate (oxidase route): step 1/1.</text>
</comment>
<dbReference type="InterPro" id="IPR005288">
    <property type="entry name" value="NadB"/>
</dbReference>
<dbReference type="InterPro" id="IPR027477">
    <property type="entry name" value="Succ_DH/fumarate_Rdtase_cat_sf"/>
</dbReference>
<dbReference type="InterPro" id="IPR036188">
    <property type="entry name" value="FAD/NAD-bd_sf"/>
</dbReference>
<keyword evidence="7" id="KW-0662">Pyridine nucleotide biosynthesis</keyword>
<evidence type="ECO:0000259" key="15">
    <source>
        <dbReference type="Pfam" id="PF02910"/>
    </source>
</evidence>
<protein>
    <recommendedName>
        <fullName evidence="5">L-aspartate oxidase</fullName>
        <ecNumber evidence="4">1.4.3.16</ecNumber>
    </recommendedName>
    <alternativeName>
        <fullName evidence="11">Quinolinate synthase B</fullName>
    </alternativeName>
</protein>
<dbReference type="InterPro" id="IPR015939">
    <property type="entry name" value="Fum_Rdtase/Succ_DH_flav-like_C"/>
</dbReference>
<feature type="domain" description="FAD-dependent oxidoreductase 2 FAD-binding" evidence="14">
    <location>
        <begin position="5"/>
        <end position="436"/>
    </location>
</feature>
<evidence type="ECO:0000259" key="14">
    <source>
        <dbReference type="Pfam" id="PF00890"/>
    </source>
</evidence>
<dbReference type="PRINTS" id="PR00368">
    <property type="entry name" value="FADPNR"/>
</dbReference>
<evidence type="ECO:0000256" key="12">
    <source>
        <dbReference type="ARBA" id="ARBA00048305"/>
    </source>
</evidence>
<comment type="caution">
    <text evidence="16">The sequence shown here is derived from an EMBL/GenBank/DDBJ whole genome shotgun (WGS) entry which is preliminary data.</text>
</comment>
<keyword evidence="9" id="KW-0560">Oxidoreductase</keyword>
<dbReference type="InterPro" id="IPR003953">
    <property type="entry name" value="FAD-dep_OxRdtase_2_FAD-bd"/>
</dbReference>
<dbReference type="SUPFAM" id="SSF51905">
    <property type="entry name" value="FAD/NAD(P)-binding domain"/>
    <property type="match status" value="1"/>
</dbReference>
<dbReference type="PANTHER" id="PTHR42716:SF2">
    <property type="entry name" value="L-ASPARTATE OXIDASE, CHLOROPLASTIC"/>
    <property type="match status" value="1"/>
</dbReference>
<evidence type="ECO:0000256" key="2">
    <source>
        <dbReference type="ARBA" id="ARBA00004950"/>
    </source>
</evidence>
<accession>A0ABT7C4C4</accession>
<evidence type="ECO:0000256" key="5">
    <source>
        <dbReference type="ARBA" id="ARBA00021901"/>
    </source>
</evidence>
<evidence type="ECO:0000256" key="4">
    <source>
        <dbReference type="ARBA" id="ARBA00012173"/>
    </source>
</evidence>
<reference evidence="16" key="1">
    <citation type="submission" date="2018-03" db="EMBL/GenBank/DDBJ databases">
        <authorList>
            <person name="Nunes O.C."/>
            <person name="Lopes A.R."/>
            <person name="Froufe H."/>
            <person name="Munoz-Merida A."/>
            <person name="Barroso C."/>
            <person name="Egas C."/>
        </authorList>
    </citation>
    <scope>NUCLEOTIDE SEQUENCE</scope>
    <source>
        <strain evidence="16">ON4</strain>
    </source>
</reference>
<dbReference type="SUPFAM" id="SSF46977">
    <property type="entry name" value="Succinate dehydrogenase/fumarate reductase flavoprotein C-terminal domain"/>
    <property type="match status" value="1"/>
</dbReference>
<evidence type="ECO:0000256" key="11">
    <source>
        <dbReference type="ARBA" id="ARBA00030386"/>
    </source>
</evidence>
<evidence type="ECO:0000256" key="8">
    <source>
        <dbReference type="ARBA" id="ARBA00022827"/>
    </source>
</evidence>
<dbReference type="Gene3D" id="3.50.50.60">
    <property type="entry name" value="FAD/NAD(P)-binding domain"/>
    <property type="match status" value="2"/>
</dbReference>
<evidence type="ECO:0000313" key="16">
    <source>
        <dbReference type="EMBL" id="MDJ1370067.1"/>
    </source>
</evidence>
<keyword evidence="6" id="KW-0285">Flavoprotein</keyword>
<dbReference type="Pfam" id="PF00890">
    <property type="entry name" value="FAD_binding_2"/>
    <property type="match status" value="1"/>
</dbReference>
<organism evidence="16 17">
    <name type="scientific">Gulosibacter molinativorax</name>
    <dbReference type="NCBI Taxonomy" id="256821"/>
    <lineage>
        <taxon>Bacteria</taxon>
        <taxon>Bacillati</taxon>
        <taxon>Actinomycetota</taxon>
        <taxon>Actinomycetes</taxon>
        <taxon>Micrococcales</taxon>
        <taxon>Microbacteriaceae</taxon>
        <taxon>Gulosibacter</taxon>
    </lineage>
</organism>
<dbReference type="Proteomes" id="UP001170379">
    <property type="component" value="Unassembled WGS sequence"/>
</dbReference>
<dbReference type="SUPFAM" id="SSF56425">
    <property type="entry name" value="Succinate dehydrogenase/fumarate reductase flavoprotein, catalytic domain"/>
    <property type="match status" value="1"/>
</dbReference>
<keyword evidence="8" id="KW-0274">FAD</keyword>
<dbReference type="InterPro" id="IPR037099">
    <property type="entry name" value="Fum_R/Succ_DH_flav-like_C_sf"/>
</dbReference>
<proteinExistence type="inferred from homology"/>
<dbReference type="Gene3D" id="3.90.700.10">
    <property type="entry name" value="Succinate dehydrogenase/fumarate reductase flavoprotein, catalytic domain"/>
    <property type="match status" value="2"/>
</dbReference>
<dbReference type="Pfam" id="PF02910">
    <property type="entry name" value="Succ_DH_flav_C"/>
    <property type="match status" value="1"/>
</dbReference>
<dbReference type="EC" id="1.4.3.16" evidence="4"/>
<comment type="catalytic activity">
    <reaction evidence="12">
        <text>L-aspartate + O2 = iminosuccinate + H2O2</text>
        <dbReference type="Rhea" id="RHEA:25876"/>
        <dbReference type="ChEBI" id="CHEBI:15379"/>
        <dbReference type="ChEBI" id="CHEBI:16240"/>
        <dbReference type="ChEBI" id="CHEBI:29991"/>
        <dbReference type="ChEBI" id="CHEBI:77875"/>
        <dbReference type="EC" id="1.4.3.16"/>
    </reaction>
    <physiologicalReaction direction="left-to-right" evidence="12">
        <dbReference type="Rhea" id="RHEA:25877"/>
    </physiologicalReaction>
</comment>